<keyword evidence="8" id="KW-0804">Transcription</keyword>
<dbReference type="GO" id="GO:0045596">
    <property type="term" value="P:negative regulation of cell differentiation"/>
    <property type="evidence" value="ECO:0007669"/>
    <property type="project" value="UniProtKB-ARBA"/>
</dbReference>
<dbReference type="InterPro" id="IPR050370">
    <property type="entry name" value="HES_HEY"/>
</dbReference>
<dbReference type="Proteomes" id="UP000694580">
    <property type="component" value="Chromosome 10"/>
</dbReference>
<comment type="subcellular location">
    <subcellularLocation>
        <location evidence="1">Nucleus</location>
    </subcellularLocation>
</comment>
<evidence type="ECO:0000256" key="12">
    <source>
        <dbReference type="ARBA" id="ARBA00072975"/>
    </source>
</evidence>
<dbReference type="GO" id="GO:0003677">
    <property type="term" value="F:DNA binding"/>
    <property type="evidence" value="ECO:0007669"/>
    <property type="project" value="UniProtKB-KW"/>
</dbReference>
<evidence type="ECO:0000256" key="1">
    <source>
        <dbReference type="ARBA" id="ARBA00004123"/>
    </source>
</evidence>
<keyword evidence="2" id="KW-0217">Developmental protein</keyword>
<evidence type="ECO:0000256" key="11">
    <source>
        <dbReference type="ARBA" id="ARBA00060201"/>
    </source>
</evidence>
<dbReference type="PROSITE" id="PS51054">
    <property type="entry name" value="ORANGE"/>
    <property type="match status" value="1"/>
</dbReference>
<comment type="subunit">
    <text evidence="10">Transcription repression requires formation of a complex with a corepressor protein of the Groucho/TLE family.</text>
</comment>
<proteinExistence type="predicted"/>
<keyword evidence="6" id="KW-0805">Transcription regulation</keyword>
<feature type="region of interest" description="Disordered" evidence="14">
    <location>
        <begin position="129"/>
        <end position="153"/>
    </location>
</feature>
<evidence type="ECO:0000256" key="5">
    <source>
        <dbReference type="ARBA" id="ARBA00022902"/>
    </source>
</evidence>
<dbReference type="GO" id="GO:0007399">
    <property type="term" value="P:nervous system development"/>
    <property type="evidence" value="ECO:0007669"/>
    <property type="project" value="UniProtKB-KW"/>
</dbReference>
<evidence type="ECO:0000256" key="9">
    <source>
        <dbReference type="ARBA" id="ARBA00023242"/>
    </source>
</evidence>
<keyword evidence="9" id="KW-0539">Nucleus</keyword>
<organism evidence="17 18">
    <name type="scientific">Denticeps clupeoides</name>
    <name type="common">denticle herring</name>
    <dbReference type="NCBI Taxonomy" id="299321"/>
    <lineage>
        <taxon>Eukaryota</taxon>
        <taxon>Metazoa</taxon>
        <taxon>Chordata</taxon>
        <taxon>Craniata</taxon>
        <taxon>Vertebrata</taxon>
        <taxon>Euteleostomi</taxon>
        <taxon>Actinopterygii</taxon>
        <taxon>Neopterygii</taxon>
        <taxon>Teleostei</taxon>
        <taxon>Clupei</taxon>
        <taxon>Clupeiformes</taxon>
        <taxon>Denticipitoidei</taxon>
        <taxon>Denticipitidae</taxon>
        <taxon>Denticeps</taxon>
    </lineage>
</organism>
<evidence type="ECO:0000256" key="3">
    <source>
        <dbReference type="ARBA" id="ARBA00022491"/>
    </source>
</evidence>
<evidence type="ECO:0000259" key="15">
    <source>
        <dbReference type="PROSITE" id="PS50888"/>
    </source>
</evidence>
<dbReference type="SUPFAM" id="SSF47459">
    <property type="entry name" value="HLH, helix-loop-helix DNA-binding domain"/>
    <property type="match status" value="1"/>
</dbReference>
<dbReference type="SMART" id="SM00353">
    <property type="entry name" value="HLH"/>
    <property type="match status" value="1"/>
</dbReference>
<name>A0AAY4DD90_9TELE</name>
<dbReference type="InterPro" id="IPR003650">
    <property type="entry name" value="Orange_dom"/>
</dbReference>
<keyword evidence="7" id="KW-0238">DNA-binding</keyword>
<evidence type="ECO:0000256" key="7">
    <source>
        <dbReference type="ARBA" id="ARBA00023125"/>
    </source>
</evidence>
<dbReference type="SMART" id="SM00511">
    <property type="entry name" value="ORANGE"/>
    <property type="match status" value="1"/>
</dbReference>
<dbReference type="GO" id="GO:0006355">
    <property type="term" value="P:regulation of DNA-templated transcription"/>
    <property type="evidence" value="ECO:0007669"/>
    <property type="project" value="InterPro"/>
</dbReference>
<accession>A0AAY4DD90</accession>
<keyword evidence="5" id="KW-0524">Neurogenesis</keyword>
<evidence type="ECO:0000259" key="16">
    <source>
        <dbReference type="PROSITE" id="PS51054"/>
    </source>
</evidence>
<evidence type="ECO:0000256" key="6">
    <source>
        <dbReference type="ARBA" id="ARBA00023015"/>
    </source>
</evidence>
<feature type="domain" description="Orange" evidence="16">
    <location>
        <begin position="89"/>
        <end position="121"/>
    </location>
</feature>
<keyword evidence="4" id="KW-0221">Differentiation</keyword>
<keyword evidence="18" id="KW-1185">Reference proteome</keyword>
<dbReference type="GO" id="GO:0097150">
    <property type="term" value="P:neuronal stem cell population maintenance"/>
    <property type="evidence" value="ECO:0007669"/>
    <property type="project" value="UniProtKB-ARBA"/>
</dbReference>
<evidence type="ECO:0000256" key="14">
    <source>
        <dbReference type="SAM" id="MobiDB-lite"/>
    </source>
</evidence>
<dbReference type="CDD" id="cd11461">
    <property type="entry name" value="bHLH-O_HES5"/>
    <property type="match status" value="1"/>
</dbReference>
<dbReference type="SUPFAM" id="SSF158457">
    <property type="entry name" value="Orange domain-like"/>
    <property type="match status" value="1"/>
</dbReference>
<dbReference type="AlphaFoldDB" id="A0AAY4DD90"/>
<dbReference type="PANTHER" id="PTHR10985">
    <property type="entry name" value="BASIC HELIX-LOOP-HELIX TRANSCRIPTION FACTOR, HES-RELATED"/>
    <property type="match status" value="1"/>
</dbReference>
<dbReference type="GO" id="GO:0030154">
    <property type="term" value="P:cell differentiation"/>
    <property type="evidence" value="ECO:0007669"/>
    <property type="project" value="UniProtKB-KW"/>
</dbReference>
<reference evidence="17" key="2">
    <citation type="submission" date="2025-08" db="UniProtKB">
        <authorList>
            <consortium name="Ensembl"/>
        </authorList>
    </citation>
    <scope>IDENTIFICATION</scope>
</reference>
<dbReference type="Gene3D" id="4.10.280.10">
    <property type="entry name" value="Helix-loop-helix DNA-binding domain"/>
    <property type="match status" value="1"/>
</dbReference>
<dbReference type="GO" id="GO:0046983">
    <property type="term" value="F:protein dimerization activity"/>
    <property type="evidence" value="ECO:0007669"/>
    <property type="project" value="InterPro"/>
</dbReference>
<protein>
    <recommendedName>
        <fullName evidence="12">Transcription factor HES-5</fullName>
    </recommendedName>
    <alternativeName>
        <fullName evidence="13">Hairy and enhancer of split 5</fullName>
    </alternativeName>
</protein>
<reference evidence="17" key="3">
    <citation type="submission" date="2025-09" db="UniProtKB">
        <authorList>
            <consortium name="Ensembl"/>
        </authorList>
    </citation>
    <scope>IDENTIFICATION</scope>
</reference>
<evidence type="ECO:0000256" key="8">
    <source>
        <dbReference type="ARBA" id="ARBA00023163"/>
    </source>
</evidence>
<dbReference type="GO" id="GO:0005634">
    <property type="term" value="C:nucleus"/>
    <property type="evidence" value="ECO:0007669"/>
    <property type="project" value="UniProtKB-SubCell"/>
</dbReference>
<evidence type="ECO:0000256" key="13">
    <source>
        <dbReference type="ARBA" id="ARBA00081413"/>
    </source>
</evidence>
<evidence type="ECO:0000256" key="10">
    <source>
        <dbReference type="ARBA" id="ARBA00023791"/>
    </source>
</evidence>
<dbReference type="Pfam" id="PF00010">
    <property type="entry name" value="HLH"/>
    <property type="match status" value="1"/>
</dbReference>
<feature type="domain" description="BHLH" evidence="15">
    <location>
        <begin position="19"/>
        <end position="74"/>
    </location>
</feature>
<reference evidence="17 18" key="1">
    <citation type="submission" date="2020-06" db="EMBL/GenBank/DDBJ databases">
        <authorList>
            <consortium name="Wellcome Sanger Institute Data Sharing"/>
        </authorList>
    </citation>
    <scope>NUCLEOTIDE SEQUENCE [LARGE SCALE GENOMIC DNA]</scope>
</reference>
<evidence type="ECO:0000313" key="18">
    <source>
        <dbReference type="Proteomes" id="UP000694580"/>
    </source>
</evidence>
<dbReference type="InterPro" id="IPR036638">
    <property type="entry name" value="HLH_DNA-bd_sf"/>
</dbReference>
<evidence type="ECO:0000313" key="17">
    <source>
        <dbReference type="Ensembl" id="ENSDCDP00010043497.1"/>
    </source>
</evidence>
<keyword evidence="3" id="KW-0678">Repressor</keyword>
<dbReference type="Ensembl" id="ENSDCDT00010053558.1">
    <property type="protein sequence ID" value="ENSDCDP00010043497.1"/>
    <property type="gene ID" value="ENSDCDG00010027128.1"/>
</dbReference>
<dbReference type="GeneTree" id="ENSGT00940000163346"/>
<dbReference type="GO" id="GO:0048513">
    <property type="term" value="P:animal organ development"/>
    <property type="evidence" value="ECO:0007669"/>
    <property type="project" value="UniProtKB-ARBA"/>
</dbReference>
<comment type="function">
    <text evidence="11">Transcriptional repressor of genes that require a bHLH protein for their transcription. Plays an important role as neurogenesis negative regulator.</text>
</comment>
<dbReference type="PROSITE" id="PS50888">
    <property type="entry name" value="BHLH"/>
    <property type="match status" value="1"/>
</dbReference>
<evidence type="ECO:0000256" key="4">
    <source>
        <dbReference type="ARBA" id="ARBA00022782"/>
    </source>
</evidence>
<dbReference type="FunFam" id="4.10.280.10:FF:000033">
    <property type="entry name" value="Transcription factor HES-5"/>
    <property type="match status" value="1"/>
</dbReference>
<dbReference type="InterPro" id="IPR011598">
    <property type="entry name" value="bHLH_dom"/>
</dbReference>
<evidence type="ECO:0000256" key="2">
    <source>
        <dbReference type="ARBA" id="ARBA00022473"/>
    </source>
</evidence>
<sequence length="153" mass="17470">MAPTITGPVTYAVEFPALTNKLRKPIVEKMRRDRINSCIEKLKSLLGQEFLQHPDSKQEKADILEMTVHFLRQQQQQQQQIQSPCSTGADAGYSRCVQEVLHFLSRGDGQTQSHRRLLSQLQQRGQLQPDTQLCSSSSSKDPTPACRPLWRPW</sequence>